<accession>A0A495E8C2</accession>
<comment type="caution">
    <text evidence="2">The sequence shown here is derived from an EMBL/GenBank/DDBJ whole genome shotgun (WGS) entry which is preliminary data.</text>
</comment>
<evidence type="ECO:0000313" key="3">
    <source>
        <dbReference type="Proteomes" id="UP000269412"/>
    </source>
</evidence>
<dbReference type="Proteomes" id="UP000269412">
    <property type="component" value="Unassembled WGS sequence"/>
</dbReference>
<dbReference type="AlphaFoldDB" id="A0A495E8C2"/>
<dbReference type="RefSeq" id="WP_121066865.1">
    <property type="nucleotide sequence ID" value="NZ_RBIQ01000008.1"/>
</dbReference>
<feature type="domain" description="DUF4130" evidence="1">
    <location>
        <begin position="85"/>
        <end position="221"/>
    </location>
</feature>
<keyword evidence="3" id="KW-1185">Reference proteome</keyword>
<dbReference type="OrthoDB" id="5290748at2"/>
<name>A0A495E8C2_9FLAO</name>
<gene>
    <name evidence="2" type="ORF">CLV91_1897</name>
</gene>
<dbReference type="EMBL" id="RBIQ01000008">
    <property type="protein sequence ID" value="RKR13182.1"/>
    <property type="molecule type" value="Genomic_DNA"/>
</dbReference>
<evidence type="ECO:0000313" key="2">
    <source>
        <dbReference type="EMBL" id="RKR13182.1"/>
    </source>
</evidence>
<dbReference type="NCBIfam" id="TIGR03915">
    <property type="entry name" value="SAM_7_link_chp"/>
    <property type="match status" value="1"/>
</dbReference>
<dbReference type="InterPro" id="IPR023875">
    <property type="entry name" value="DNA_repair_put"/>
</dbReference>
<dbReference type="InterPro" id="IPR025404">
    <property type="entry name" value="DUF4130"/>
</dbReference>
<reference evidence="2 3" key="1">
    <citation type="submission" date="2018-10" db="EMBL/GenBank/DDBJ databases">
        <title>Genomic Encyclopedia of Archaeal and Bacterial Type Strains, Phase II (KMG-II): from individual species to whole genera.</title>
        <authorList>
            <person name="Goeker M."/>
        </authorList>
    </citation>
    <scope>NUCLEOTIDE SEQUENCE [LARGE SCALE GENOMIC DNA]</scope>
    <source>
        <strain evidence="2 3">DSM 25230</strain>
    </source>
</reference>
<organism evidence="2 3">
    <name type="scientific">Maribacter vaceletii</name>
    <dbReference type="NCBI Taxonomy" id="1206816"/>
    <lineage>
        <taxon>Bacteria</taxon>
        <taxon>Pseudomonadati</taxon>
        <taxon>Bacteroidota</taxon>
        <taxon>Flavobacteriia</taxon>
        <taxon>Flavobacteriales</taxon>
        <taxon>Flavobacteriaceae</taxon>
        <taxon>Maribacter</taxon>
    </lineage>
</organism>
<evidence type="ECO:0000259" key="1">
    <source>
        <dbReference type="Pfam" id="PF13566"/>
    </source>
</evidence>
<dbReference type="Pfam" id="PF13566">
    <property type="entry name" value="DUF4130"/>
    <property type="match status" value="1"/>
</dbReference>
<sequence length="253" mass="29680">MEETKTLIYDGSFNGFLTAVFVGFEEKRKTLNINKRTSCSNNLFIKTQIIFTDMKKAKRVWNTIQNKNSTALKNIYFTFLSEKKNIENVLYLYIKSLFNPYQAAQIGFSISEQINIEDVSLTVAKEKRYLEKTIQFKESNDGIFYINIAPDFDVLPLLSKHFRIRVNKKPWLIYDVNRNYGIYYDTHSTEIIVLDTNQIFKASQRKLKNNSAKIKVLNKYFNKNNLITLVINKLKQNKLTLNDNKLNLNRIAN</sequence>
<protein>
    <submittedName>
        <fullName evidence="2">Putative DNA metabolism protein</fullName>
    </submittedName>
</protein>
<proteinExistence type="predicted"/>